<dbReference type="EMBL" id="LVEN01000046">
    <property type="protein sequence ID" value="OCB69393.1"/>
    <property type="molecule type" value="Genomic_DNA"/>
</dbReference>
<comment type="caution">
    <text evidence="1">The sequence shown here is derived from an EMBL/GenBank/DDBJ whole genome shotgun (WGS) entry which is preliminary data.</text>
</comment>
<organism evidence="1 2">
    <name type="scientific">Flavobacterium piscis</name>
    <dbReference type="NCBI Taxonomy" id="1114874"/>
    <lineage>
        <taxon>Bacteria</taxon>
        <taxon>Pseudomonadati</taxon>
        <taxon>Bacteroidota</taxon>
        <taxon>Flavobacteriia</taxon>
        <taxon>Flavobacteriales</taxon>
        <taxon>Flavobacteriaceae</taxon>
        <taxon>Flavobacterium</taxon>
    </lineage>
</organism>
<reference evidence="2" key="1">
    <citation type="submission" date="2016-03" db="EMBL/GenBank/DDBJ databases">
        <title>Draft genome sequence of Paenibacillus glacialis DSM 22343.</title>
        <authorList>
            <person name="Shin S.-K."/>
            <person name="Yi H."/>
        </authorList>
    </citation>
    <scope>NUCLEOTIDE SEQUENCE [LARGE SCALE GENOMIC DNA]</scope>
    <source>
        <strain evidence="2">CCUG 60099</strain>
    </source>
</reference>
<name>A0ABX2XC93_9FLAO</name>
<gene>
    <name evidence="1" type="ORF">FLP_22160</name>
</gene>
<proteinExistence type="predicted"/>
<accession>A0ABX2XC93</accession>
<evidence type="ECO:0000313" key="2">
    <source>
        <dbReference type="Proteomes" id="UP000093343"/>
    </source>
</evidence>
<evidence type="ECO:0000313" key="1">
    <source>
        <dbReference type="EMBL" id="OCB69393.1"/>
    </source>
</evidence>
<dbReference type="RefSeq" id="WP_065451671.1">
    <property type="nucleotide sequence ID" value="NZ_LVEN01000046.1"/>
</dbReference>
<evidence type="ECO:0008006" key="3">
    <source>
        <dbReference type="Google" id="ProtNLM"/>
    </source>
</evidence>
<dbReference type="Proteomes" id="UP000093343">
    <property type="component" value="Unassembled WGS sequence"/>
</dbReference>
<protein>
    <recommendedName>
        <fullName evidence="3">Lipoprotein</fullName>
    </recommendedName>
</protein>
<dbReference type="PROSITE" id="PS51257">
    <property type="entry name" value="PROKAR_LIPOPROTEIN"/>
    <property type="match status" value="1"/>
</dbReference>
<keyword evidence="2" id="KW-1185">Reference proteome</keyword>
<sequence length="192" mass="22995">MKKILTLLMLFCFLISCETKEPDFSKEMIEKLADRGEIRNDSLALPPPLISFSNAFLLTNNGEVVFFNENELFFFYKEDYSKKFKFFKEFLNAVLNDGFVLDQKLFKNPRYPKRFKLDQKIEKEYSDLGFNKFLKKYSKPSKRKNEIELNKSNLKTNEYLTIVYLLFINRYDVSEDCYLGIDYIIKREDSFK</sequence>